<dbReference type="Pfam" id="PF13460">
    <property type="entry name" value="NAD_binding_10"/>
    <property type="match status" value="1"/>
</dbReference>
<evidence type="ECO:0000259" key="1">
    <source>
        <dbReference type="Pfam" id="PF13460"/>
    </source>
</evidence>
<dbReference type="PANTHER" id="PTHR43355">
    <property type="entry name" value="FLAVIN REDUCTASE (NADPH)"/>
    <property type="match status" value="1"/>
</dbReference>
<proteinExistence type="predicted"/>
<gene>
    <name evidence="2" type="ORF">FHK82_05920</name>
</gene>
<dbReference type="Gene3D" id="3.40.50.720">
    <property type="entry name" value="NAD(P)-binding Rossmann-like Domain"/>
    <property type="match status" value="1"/>
</dbReference>
<evidence type="ECO:0000313" key="3">
    <source>
        <dbReference type="Proteomes" id="UP000317355"/>
    </source>
</evidence>
<comment type="caution">
    <text evidence="2">The sequence shown here is derived from an EMBL/GenBank/DDBJ whole genome shotgun (WGS) entry which is preliminary data.</text>
</comment>
<sequence>MKITVLGAAGNVGRRIVNEALSRGHEVTAVVRSADRIHELSPAAIGQTGDASNIHDIVRLSTGQDLVVNATRSVTSNAEEVVIVTETIMEGLASTGVRLLIVGGAASLTVPGANGKKVIDDPQFLAPSLRHIGEASVAQYEACRGEMRVDWSYLSPPADLKPGKRTGQYRLGGDEMVVDSQGTSTLSIEDLAVVVLDEAETPRHHQTRFTAAY</sequence>
<dbReference type="InterPro" id="IPR036291">
    <property type="entry name" value="NAD(P)-bd_dom_sf"/>
</dbReference>
<reference evidence="2 3" key="1">
    <citation type="submission" date="2019-07" db="EMBL/GenBank/DDBJ databases">
        <title>The pathways for chlorine oxyanion respiration interact through the shared metabolite chlorate.</title>
        <authorList>
            <person name="Barnum T.P."/>
            <person name="Cheng Y."/>
            <person name="Hill K.A."/>
            <person name="Lucas L.N."/>
            <person name="Carlson H.K."/>
            <person name="Coates J.D."/>
        </authorList>
    </citation>
    <scope>NUCLEOTIDE SEQUENCE [LARGE SCALE GENOMIC DNA]</scope>
    <source>
        <strain evidence="2">BK-3</strain>
    </source>
</reference>
<evidence type="ECO:0000313" key="2">
    <source>
        <dbReference type="EMBL" id="TVT57321.1"/>
    </source>
</evidence>
<dbReference type="InterPro" id="IPR016040">
    <property type="entry name" value="NAD(P)-bd_dom"/>
</dbReference>
<dbReference type="EMBL" id="VMRY01000015">
    <property type="protein sequence ID" value="TVT57321.1"/>
    <property type="molecule type" value="Genomic_DNA"/>
</dbReference>
<protein>
    <submittedName>
        <fullName evidence="2">NAD-dependent epimerase/dehydratase family protein</fullName>
    </submittedName>
</protein>
<feature type="domain" description="NAD(P)-binding" evidence="1">
    <location>
        <begin position="7"/>
        <end position="199"/>
    </location>
</feature>
<dbReference type="GO" id="GO:0016646">
    <property type="term" value="F:oxidoreductase activity, acting on the CH-NH group of donors, NAD or NADP as acceptor"/>
    <property type="evidence" value="ECO:0007669"/>
    <property type="project" value="TreeGrafter"/>
</dbReference>
<dbReference type="SUPFAM" id="SSF51735">
    <property type="entry name" value="NAD(P)-binding Rossmann-fold domains"/>
    <property type="match status" value="1"/>
</dbReference>
<accession>A0A558D8K5</accession>
<organism evidence="2 3">
    <name type="scientific">Sedimenticola thiotaurini</name>
    <dbReference type="NCBI Taxonomy" id="1543721"/>
    <lineage>
        <taxon>Bacteria</taxon>
        <taxon>Pseudomonadati</taxon>
        <taxon>Pseudomonadota</taxon>
        <taxon>Gammaproteobacteria</taxon>
        <taxon>Chromatiales</taxon>
        <taxon>Sedimenticolaceae</taxon>
        <taxon>Sedimenticola</taxon>
    </lineage>
</organism>
<dbReference type="InterPro" id="IPR051606">
    <property type="entry name" value="Polyketide_Oxido-like"/>
</dbReference>
<dbReference type="AlphaFoldDB" id="A0A558D8K5"/>
<name>A0A558D8K5_9GAMM</name>
<dbReference type="Proteomes" id="UP000317355">
    <property type="component" value="Unassembled WGS sequence"/>
</dbReference>
<dbReference type="PANTHER" id="PTHR43355:SF2">
    <property type="entry name" value="FLAVIN REDUCTASE (NADPH)"/>
    <property type="match status" value="1"/>
</dbReference>